<comment type="cofactor">
    <cofactor evidence="1">
        <name>FAD</name>
        <dbReference type="ChEBI" id="CHEBI:57692"/>
    </cofactor>
</comment>
<keyword evidence="3" id="KW-0274">FAD</keyword>
<accession>A0A132MUE8</accession>
<dbReference type="InterPro" id="IPR036188">
    <property type="entry name" value="FAD/NAD-bd_sf"/>
</dbReference>
<dbReference type="PRINTS" id="PR00420">
    <property type="entry name" value="RNGMNOXGNASE"/>
</dbReference>
<dbReference type="RefSeq" id="WP_066887960.1">
    <property type="nucleotide sequence ID" value="NZ_LAXD01000001.1"/>
</dbReference>
<dbReference type="InterPro" id="IPR050493">
    <property type="entry name" value="FAD-dep_Monooxygenase_BioMet"/>
</dbReference>
<organism evidence="8 9">
    <name type="scientific">Carbonactinospora thermoautotrophica</name>
    <dbReference type="NCBI Taxonomy" id="1469144"/>
    <lineage>
        <taxon>Bacteria</taxon>
        <taxon>Bacillati</taxon>
        <taxon>Actinomycetota</taxon>
        <taxon>Actinomycetes</taxon>
        <taxon>Kitasatosporales</taxon>
        <taxon>Carbonactinosporaceae</taxon>
        <taxon>Carbonactinospora</taxon>
    </lineage>
</organism>
<dbReference type="Gene3D" id="3.50.50.60">
    <property type="entry name" value="FAD/NAD(P)-binding domain"/>
    <property type="match status" value="1"/>
</dbReference>
<dbReference type="PANTHER" id="PTHR13789:SF318">
    <property type="entry name" value="GERANYLGERANYL DIPHOSPHATE REDUCTASE"/>
    <property type="match status" value="1"/>
</dbReference>
<protein>
    <submittedName>
        <fullName evidence="8">Salicylate 1-monooxygenase</fullName>
    </submittedName>
</protein>
<feature type="region of interest" description="Disordered" evidence="6">
    <location>
        <begin position="352"/>
        <end position="372"/>
    </location>
</feature>
<keyword evidence="5 8" id="KW-0503">Monooxygenase</keyword>
<proteinExistence type="predicted"/>
<dbReference type="STRING" id="1469144.LI90_2491"/>
<keyword evidence="4" id="KW-0560">Oxidoreductase</keyword>
<gene>
    <name evidence="8" type="ORF">LI90_2491</name>
</gene>
<keyword evidence="9" id="KW-1185">Reference proteome</keyword>
<dbReference type="OrthoDB" id="9782160at2"/>
<sequence>MRTDELHVAVVGAGIAGLTLAAALSRAGIRCQVFEQTRHLGEVGAGIQIAPNASRILHRLGLAPHLRRTAVRPAAIEMRRWDDNQLIMRTPLGEECERLYEAPYYTIHRADLHQGLLELLPEGIVHLGLRCVGVEEKPDEVVLHFEGGPTATADVVVGADGIHSVVRDALVADEPRFSGQIIYRGLIPADRVSFLPEEPRVVLWLGPEQHCVCYPVSSGRLVSFGATTPGSDWRVESWSAEGRVEDLVAAYTGWNDQITRLLHAPDAVRRWALHDRDAVERWSRGRITIIGDAAHPMLPFMAQGANQAIEDAAVLAACLRGVTSDGVAAALQRYAEIRKPRTAEIQRISRENNRTLHLPDGDRQQQRDQALRGNSGLRDQEWLYGYDAESAVIR</sequence>
<evidence type="ECO:0000256" key="4">
    <source>
        <dbReference type="ARBA" id="ARBA00023002"/>
    </source>
</evidence>
<dbReference type="Pfam" id="PF01494">
    <property type="entry name" value="FAD_binding_3"/>
    <property type="match status" value="1"/>
</dbReference>
<dbReference type="GO" id="GO:0004497">
    <property type="term" value="F:monooxygenase activity"/>
    <property type="evidence" value="ECO:0007669"/>
    <property type="project" value="UniProtKB-KW"/>
</dbReference>
<reference evidence="9" key="1">
    <citation type="submission" date="2015-04" db="EMBL/GenBank/DDBJ databases">
        <title>Physiological reanalysis, assessment of diazotrophy, and genome sequences of multiple isolates of Streptomyces thermoautotrophicus.</title>
        <authorList>
            <person name="MacKellar D.C."/>
            <person name="Lieber L."/>
            <person name="Norman J."/>
            <person name="Bolger A."/>
            <person name="Tobin C."/>
            <person name="Murray J.W."/>
            <person name="Chang R."/>
            <person name="Ford T."/>
            <person name="Nguyen P.Q."/>
            <person name="Woodward J."/>
            <person name="Permingeat H."/>
            <person name="Joshi N.S."/>
            <person name="Silver P.A."/>
            <person name="Usadel B."/>
            <person name="Rutherford A.W."/>
            <person name="Friesen M."/>
            <person name="Prell J."/>
        </authorList>
    </citation>
    <scope>NUCLEOTIDE SEQUENCE [LARGE SCALE GENOMIC DNA]</scope>
    <source>
        <strain evidence="9">H1</strain>
    </source>
</reference>
<name>A0A132MUE8_9ACTN</name>
<dbReference type="EMBL" id="LAXD01000001">
    <property type="protein sequence ID" value="KWX01459.1"/>
    <property type="molecule type" value="Genomic_DNA"/>
</dbReference>
<evidence type="ECO:0000256" key="5">
    <source>
        <dbReference type="ARBA" id="ARBA00023033"/>
    </source>
</evidence>
<dbReference type="PANTHER" id="PTHR13789">
    <property type="entry name" value="MONOOXYGENASE"/>
    <property type="match status" value="1"/>
</dbReference>
<evidence type="ECO:0000313" key="9">
    <source>
        <dbReference type="Proteomes" id="UP000070188"/>
    </source>
</evidence>
<keyword evidence="2" id="KW-0285">Flavoprotein</keyword>
<dbReference type="SUPFAM" id="SSF51905">
    <property type="entry name" value="FAD/NAD(P)-binding domain"/>
    <property type="match status" value="1"/>
</dbReference>
<dbReference type="GO" id="GO:0071949">
    <property type="term" value="F:FAD binding"/>
    <property type="evidence" value="ECO:0007669"/>
    <property type="project" value="InterPro"/>
</dbReference>
<dbReference type="AlphaFoldDB" id="A0A132MUE8"/>
<evidence type="ECO:0000256" key="6">
    <source>
        <dbReference type="SAM" id="MobiDB-lite"/>
    </source>
</evidence>
<dbReference type="SUPFAM" id="SSF54373">
    <property type="entry name" value="FAD-linked reductases, C-terminal domain"/>
    <property type="match status" value="1"/>
</dbReference>
<evidence type="ECO:0000313" key="8">
    <source>
        <dbReference type="EMBL" id="KWX01459.1"/>
    </source>
</evidence>
<dbReference type="PATRIC" id="fig|1469144.10.peg.2698"/>
<evidence type="ECO:0000256" key="2">
    <source>
        <dbReference type="ARBA" id="ARBA00022630"/>
    </source>
</evidence>
<evidence type="ECO:0000256" key="1">
    <source>
        <dbReference type="ARBA" id="ARBA00001974"/>
    </source>
</evidence>
<evidence type="ECO:0000256" key="3">
    <source>
        <dbReference type="ARBA" id="ARBA00022827"/>
    </source>
</evidence>
<dbReference type="InterPro" id="IPR002938">
    <property type="entry name" value="FAD-bd"/>
</dbReference>
<comment type="caution">
    <text evidence="8">The sequence shown here is derived from an EMBL/GenBank/DDBJ whole genome shotgun (WGS) entry which is preliminary data.</text>
</comment>
<dbReference type="Proteomes" id="UP000070188">
    <property type="component" value="Unassembled WGS sequence"/>
</dbReference>
<feature type="domain" description="FAD-binding" evidence="7">
    <location>
        <begin position="6"/>
        <end position="345"/>
    </location>
</feature>
<evidence type="ECO:0000259" key="7">
    <source>
        <dbReference type="Pfam" id="PF01494"/>
    </source>
</evidence>
<feature type="compositionally biased region" description="Basic and acidic residues" evidence="6">
    <location>
        <begin position="352"/>
        <end position="370"/>
    </location>
</feature>